<reference evidence="1 2" key="1">
    <citation type="submission" date="2015-09" db="EMBL/GenBank/DDBJ databases">
        <authorList>
            <consortium name="Swine Surveillance"/>
        </authorList>
    </citation>
    <scope>NUCLEOTIDE SEQUENCE [LARGE SCALE GENOMIC DNA]</scope>
    <source>
        <strain evidence="1 2">CECT 4357</strain>
    </source>
</reference>
<sequence>MILALIHTADIHRTTFDRLRDRIAPQLGLHHIIREDWLARARQRIDGALTREITETIAMTDGPVLCSCTTLGPIAEAAGALRVDQPMMRQAAQSGGKLLIAYCLKSTEASSLLLLRREMARAGNDCGVEPLYLGSLWPLFEAGETESFAKATAAALRASVGKRCDLAAVVLAQASMAQAADYLVDLPIPVLASPETAFRAALERIGQA</sequence>
<evidence type="ECO:0000313" key="2">
    <source>
        <dbReference type="Proteomes" id="UP000051587"/>
    </source>
</evidence>
<protein>
    <recommendedName>
        <fullName evidence="3">Asp/Glu/Hydantoin racemase</fullName>
    </recommendedName>
</protein>
<dbReference type="STRING" id="53501.SAMN04488043_104314"/>
<dbReference type="AlphaFoldDB" id="A0A0P1G5A9"/>
<dbReference type="RefSeq" id="WP_058264113.1">
    <property type="nucleotide sequence ID" value="NZ_CP051181.1"/>
</dbReference>
<accession>A0A0P1G5A9</accession>
<evidence type="ECO:0008006" key="3">
    <source>
        <dbReference type="Google" id="ProtNLM"/>
    </source>
</evidence>
<proteinExistence type="predicted"/>
<organism evidence="1 2">
    <name type="scientific">Thalassovita gelatinovora</name>
    <name type="common">Thalassobius gelatinovorus</name>
    <dbReference type="NCBI Taxonomy" id="53501"/>
    <lineage>
        <taxon>Bacteria</taxon>
        <taxon>Pseudomonadati</taxon>
        <taxon>Pseudomonadota</taxon>
        <taxon>Alphaproteobacteria</taxon>
        <taxon>Rhodobacterales</taxon>
        <taxon>Roseobacteraceae</taxon>
        <taxon>Thalassovita</taxon>
    </lineage>
</organism>
<gene>
    <name evidence="1" type="ORF">TG4357_03443</name>
</gene>
<evidence type="ECO:0000313" key="1">
    <source>
        <dbReference type="EMBL" id="CUH68197.1"/>
    </source>
</evidence>
<keyword evidence="2" id="KW-1185">Reference proteome</keyword>
<dbReference type="Proteomes" id="UP000051587">
    <property type="component" value="Unassembled WGS sequence"/>
</dbReference>
<dbReference type="EMBL" id="CYSA01000027">
    <property type="protein sequence ID" value="CUH68197.1"/>
    <property type="molecule type" value="Genomic_DNA"/>
</dbReference>
<dbReference type="OrthoDB" id="978447at2"/>
<name>A0A0P1G5A9_THAGE</name>